<dbReference type="AlphaFoldDB" id="A0A498NLW1"/>
<evidence type="ECO:0000313" key="3">
    <source>
        <dbReference type="Proteomes" id="UP000290572"/>
    </source>
</evidence>
<accession>A0A498NLW1</accession>
<feature type="compositionally biased region" description="Basic residues" evidence="1">
    <location>
        <begin position="44"/>
        <end position="57"/>
    </location>
</feature>
<feature type="region of interest" description="Disordered" evidence="1">
    <location>
        <begin position="40"/>
        <end position="89"/>
    </location>
</feature>
<reference evidence="2 3" key="1">
    <citation type="submission" date="2018-03" db="EMBL/GenBank/DDBJ databases">
        <title>Draft genome sequence of Rohu Carp (Labeo rohita).</title>
        <authorList>
            <person name="Das P."/>
            <person name="Kushwaha B."/>
            <person name="Joshi C.G."/>
            <person name="Kumar D."/>
            <person name="Nagpure N.S."/>
            <person name="Sahoo L."/>
            <person name="Das S.P."/>
            <person name="Bit A."/>
            <person name="Patnaik S."/>
            <person name="Meher P.K."/>
            <person name="Jayasankar P."/>
            <person name="Koringa P.G."/>
            <person name="Patel N.V."/>
            <person name="Hinsu A.T."/>
            <person name="Kumar R."/>
            <person name="Pandey M."/>
            <person name="Agarwal S."/>
            <person name="Srivastava S."/>
            <person name="Singh M."/>
            <person name="Iquebal M.A."/>
            <person name="Jaiswal S."/>
            <person name="Angadi U.B."/>
            <person name="Kumar N."/>
            <person name="Raza M."/>
            <person name="Shah T.M."/>
            <person name="Rai A."/>
            <person name="Jena J.K."/>
        </authorList>
    </citation>
    <scope>NUCLEOTIDE SEQUENCE [LARGE SCALE GENOMIC DNA]</scope>
    <source>
        <strain evidence="2">DASCIFA01</strain>
        <tissue evidence="2">Testis</tissue>
    </source>
</reference>
<proteinExistence type="predicted"/>
<evidence type="ECO:0000256" key="1">
    <source>
        <dbReference type="SAM" id="MobiDB-lite"/>
    </source>
</evidence>
<keyword evidence="3" id="KW-1185">Reference proteome</keyword>
<feature type="compositionally biased region" description="Basic and acidic residues" evidence="1">
    <location>
        <begin position="58"/>
        <end position="77"/>
    </location>
</feature>
<dbReference type="Proteomes" id="UP000290572">
    <property type="component" value="Unassembled WGS sequence"/>
</dbReference>
<gene>
    <name evidence="2" type="ORF">ROHU_016073</name>
</gene>
<sequence length="89" mass="10426">MEEPEALRSDWLLQPLSSYQPITAQESSCEVVASVCRVAEQQQRHRGKNERRRRQKRHSLDILKKQEDGKGQRRERGTSLMNSRSVARH</sequence>
<protein>
    <submittedName>
        <fullName evidence="2">Uncharacterized protein</fullName>
    </submittedName>
</protein>
<feature type="compositionally biased region" description="Polar residues" evidence="1">
    <location>
        <begin position="79"/>
        <end position="89"/>
    </location>
</feature>
<organism evidence="2 3">
    <name type="scientific">Labeo rohita</name>
    <name type="common">Indian major carp</name>
    <name type="synonym">Cyprinus rohita</name>
    <dbReference type="NCBI Taxonomy" id="84645"/>
    <lineage>
        <taxon>Eukaryota</taxon>
        <taxon>Metazoa</taxon>
        <taxon>Chordata</taxon>
        <taxon>Craniata</taxon>
        <taxon>Vertebrata</taxon>
        <taxon>Euteleostomi</taxon>
        <taxon>Actinopterygii</taxon>
        <taxon>Neopterygii</taxon>
        <taxon>Teleostei</taxon>
        <taxon>Ostariophysi</taxon>
        <taxon>Cypriniformes</taxon>
        <taxon>Cyprinidae</taxon>
        <taxon>Labeoninae</taxon>
        <taxon>Labeonini</taxon>
        <taxon>Labeo</taxon>
    </lineage>
</organism>
<dbReference type="EMBL" id="QBIY01011356">
    <property type="protein sequence ID" value="RXN32684.1"/>
    <property type="molecule type" value="Genomic_DNA"/>
</dbReference>
<evidence type="ECO:0000313" key="2">
    <source>
        <dbReference type="EMBL" id="RXN32684.1"/>
    </source>
</evidence>
<comment type="caution">
    <text evidence="2">The sequence shown here is derived from an EMBL/GenBank/DDBJ whole genome shotgun (WGS) entry which is preliminary data.</text>
</comment>
<name>A0A498NLW1_LABRO</name>